<dbReference type="Proteomes" id="UP000290288">
    <property type="component" value="Unassembled WGS sequence"/>
</dbReference>
<reference evidence="1 2" key="1">
    <citation type="submission" date="2019-01" db="EMBL/GenBank/DDBJ databases">
        <title>Draft genome sequence of Psathyrella aberdarensis IHI B618.</title>
        <authorList>
            <person name="Buettner E."/>
            <person name="Kellner H."/>
        </authorList>
    </citation>
    <scope>NUCLEOTIDE SEQUENCE [LARGE SCALE GENOMIC DNA]</scope>
    <source>
        <strain evidence="1 2">IHI B618</strain>
    </source>
</reference>
<evidence type="ECO:0000313" key="2">
    <source>
        <dbReference type="Proteomes" id="UP000290288"/>
    </source>
</evidence>
<proteinExistence type="predicted"/>
<name>A0A4Q2D2N7_9AGAR</name>
<comment type="caution">
    <text evidence="1">The sequence shown here is derived from an EMBL/GenBank/DDBJ whole genome shotgun (WGS) entry which is preliminary data.</text>
</comment>
<accession>A0A4Q2D2N7</accession>
<keyword evidence="2" id="KW-1185">Reference proteome</keyword>
<dbReference type="AlphaFoldDB" id="A0A4Q2D2N7"/>
<protein>
    <submittedName>
        <fullName evidence="1">Uncharacterized protein</fullName>
    </submittedName>
</protein>
<gene>
    <name evidence="1" type="ORF">EST38_g12339</name>
</gene>
<organism evidence="1 2">
    <name type="scientific">Candolleomyces aberdarensis</name>
    <dbReference type="NCBI Taxonomy" id="2316362"/>
    <lineage>
        <taxon>Eukaryota</taxon>
        <taxon>Fungi</taxon>
        <taxon>Dikarya</taxon>
        <taxon>Basidiomycota</taxon>
        <taxon>Agaricomycotina</taxon>
        <taxon>Agaricomycetes</taxon>
        <taxon>Agaricomycetidae</taxon>
        <taxon>Agaricales</taxon>
        <taxon>Agaricineae</taxon>
        <taxon>Psathyrellaceae</taxon>
        <taxon>Candolleomyces</taxon>
    </lineage>
</organism>
<dbReference type="EMBL" id="SDEE01000894">
    <property type="protein sequence ID" value="RXW13513.1"/>
    <property type="molecule type" value="Genomic_DNA"/>
</dbReference>
<sequence length="187" mass="20705">MNKRNYGNPEGLPPRLRRKMNKYCRLFQVSTPANAFIGGSTQPVVNDNSANPALQAQERIQLPPNFNHGGHYELTTVTANKSIATGHLSILSVMRFAVCSYRRCWAGNDLGFSATVKTLATSTRHRVTYQFQPPGPRRFVDDVIPHSCGRLVAMGEYAFIEINPFSFTRSPGATPTTTTECEQLVLG</sequence>
<evidence type="ECO:0000313" key="1">
    <source>
        <dbReference type="EMBL" id="RXW13513.1"/>
    </source>
</evidence>